<proteinExistence type="predicted"/>
<accession>A0A7T5RKB0</accession>
<name>A0A7T5RKB0_9BACT</name>
<evidence type="ECO:0000313" key="2">
    <source>
        <dbReference type="Proteomes" id="UP000595618"/>
    </source>
</evidence>
<organism evidence="1 2">
    <name type="scientific">Candidatus Sungiibacteriota bacterium</name>
    <dbReference type="NCBI Taxonomy" id="2750080"/>
    <lineage>
        <taxon>Bacteria</taxon>
        <taxon>Candidatus Sungiibacteriota</taxon>
    </lineage>
</organism>
<evidence type="ECO:0000313" key="1">
    <source>
        <dbReference type="EMBL" id="QQG45270.1"/>
    </source>
</evidence>
<reference evidence="1 2" key="1">
    <citation type="submission" date="2020-07" db="EMBL/GenBank/DDBJ databases">
        <title>Huge and variable diversity of episymbiotic CPR bacteria and DPANN archaea in groundwater ecosystems.</title>
        <authorList>
            <person name="He C.Y."/>
            <person name="Keren R."/>
            <person name="Whittaker M."/>
            <person name="Farag I.F."/>
            <person name="Doudna J."/>
            <person name="Cate J.H.D."/>
            <person name="Banfield J.F."/>
        </authorList>
    </citation>
    <scope>NUCLEOTIDE SEQUENCE [LARGE SCALE GENOMIC DNA]</scope>
    <source>
        <strain evidence="1">NC_groundwater_541_Ag_S-0.1um_46_50</strain>
    </source>
</reference>
<dbReference type="EMBL" id="CP066690">
    <property type="protein sequence ID" value="QQG45270.1"/>
    <property type="molecule type" value="Genomic_DNA"/>
</dbReference>
<gene>
    <name evidence="1" type="ORF">HYW89_04725</name>
</gene>
<protein>
    <submittedName>
        <fullName evidence="1">Uncharacterized protein</fullName>
    </submittedName>
</protein>
<dbReference type="Proteomes" id="UP000595618">
    <property type="component" value="Chromosome"/>
</dbReference>
<dbReference type="AlphaFoldDB" id="A0A7T5RKB0"/>
<sequence>MIYMGCLGEKRMWPNQNHPERKDDEVFLSNMAYHDFLKIRWQTKRCGQYPYANGKPVNVPGFSPVFVKKSEIQEFGLELPKVEEA</sequence>